<proteinExistence type="predicted"/>
<feature type="chain" id="PRO_5047500354" evidence="1">
    <location>
        <begin position="21"/>
        <end position="545"/>
    </location>
</feature>
<keyword evidence="1" id="KW-0732">Signal</keyword>
<organism evidence="3 4">
    <name type="scientific">Rheinheimera marina</name>
    <dbReference type="NCBI Taxonomy" id="1774958"/>
    <lineage>
        <taxon>Bacteria</taxon>
        <taxon>Pseudomonadati</taxon>
        <taxon>Pseudomonadota</taxon>
        <taxon>Gammaproteobacteria</taxon>
        <taxon>Chromatiales</taxon>
        <taxon>Chromatiaceae</taxon>
        <taxon>Rheinheimera</taxon>
    </lineage>
</organism>
<dbReference type="InterPro" id="IPR011059">
    <property type="entry name" value="Metal-dep_hydrolase_composite"/>
</dbReference>
<dbReference type="InterPro" id="IPR006680">
    <property type="entry name" value="Amidohydro-rel"/>
</dbReference>
<dbReference type="CDD" id="cd00448">
    <property type="entry name" value="YjgF_YER057c_UK114_family"/>
    <property type="match status" value="1"/>
</dbReference>
<evidence type="ECO:0000313" key="3">
    <source>
        <dbReference type="EMBL" id="MFC4656342.1"/>
    </source>
</evidence>
<dbReference type="EMBL" id="JBHSGB010000014">
    <property type="protein sequence ID" value="MFC4656342.1"/>
    <property type="molecule type" value="Genomic_DNA"/>
</dbReference>
<dbReference type="Gene3D" id="2.30.40.10">
    <property type="entry name" value="Urease, subunit C, domain 1"/>
    <property type="match status" value="1"/>
</dbReference>
<gene>
    <name evidence="3" type="ORF">ACFO3I_15100</name>
</gene>
<dbReference type="InterPro" id="IPR006175">
    <property type="entry name" value="YjgF/YER057c/UK114"/>
</dbReference>
<dbReference type="SUPFAM" id="SSF51338">
    <property type="entry name" value="Composite domain of metallo-dependent hydrolases"/>
    <property type="match status" value="1"/>
</dbReference>
<dbReference type="InterPro" id="IPR051781">
    <property type="entry name" value="Metallo-dep_Hydrolase"/>
</dbReference>
<sequence>MKINSLALLLFTTAAFYVTAQPLLLTHANLVDVKALKVIPAQTLEIDGSQIVAIYPSDSRKPPKDATVVDLTGQYLLPGLIDAHVHNATEPEGGDNAALVLQRMRLLLRGGVTTVRDMGGDVRVLAGLKRQAELDLIQAPDIYYSVIIGGPEFFADPRTIASARGREPGNTDWMRAVTSSTNMDELVLRTLGTGATGIKVYAKVPPELMPKLADAAKRHGVKVWAHAYVGPAKPEDAVQAGVEVISHAPDLAATVISPFELWRRQDKPVSAELEKASFDPARYQGLLQQMKAKGTMLDATLTIFNQLQQRNHNAPRIYQHGILLTKLAHQQGIPIVAGTDYQSEMTGLPYPMVHQELQLLVEQAGLTPLQAIQAATLNGAKAIGVEQQLGSIEVGKKANLLVLAANPAEDIHRTTQISHVLKNGRFVYRGDDPKLPFSSAKAVNGVLYLSGQLGNLPGTMTLKGTDIDSQMHQTMQNIGAVLQEHELGYDSLFKCTLMLADIKDWGAANKVYLQYVKAPLPTRSAFAASGLALGARVEVECLAAV</sequence>
<dbReference type="Gene3D" id="3.30.110.90">
    <property type="entry name" value="Amidohydrolase"/>
    <property type="match status" value="1"/>
</dbReference>
<keyword evidence="4" id="KW-1185">Reference proteome</keyword>
<dbReference type="Proteomes" id="UP001595962">
    <property type="component" value="Unassembled WGS sequence"/>
</dbReference>
<dbReference type="Pfam" id="PF01979">
    <property type="entry name" value="Amidohydro_1"/>
    <property type="match status" value="1"/>
</dbReference>
<dbReference type="InterPro" id="IPR032466">
    <property type="entry name" value="Metal_Hydrolase"/>
</dbReference>
<dbReference type="PANTHER" id="PTHR43135:SF3">
    <property type="entry name" value="ALPHA-D-RIBOSE 1-METHYLPHOSPHONATE 5-TRIPHOSPHATE DIPHOSPHATASE"/>
    <property type="match status" value="1"/>
</dbReference>
<accession>A0ABV9JPZ5</accession>
<dbReference type="Pfam" id="PF01042">
    <property type="entry name" value="Ribonuc_L-PSP"/>
    <property type="match status" value="1"/>
</dbReference>
<reference evidence="4" key="1">
    <citation type="journal article" date="2019" name="Int. J. Syst. Evol. Microbiol.">
        <title>The Global Catalogue of Microorganisms (GCM) 10K type strain sequencing project: providing services to taxonomists for standard genome sequencing and annotation.</title>
        <authorList>
            <consortium name="The Broad Institute Genomics Platform"/>
            <consortium name="The Broad Institute Genome Sequencing Center for Infectious Disease"/>
            <person name="Wu L."/>
            <person name="Ma J."/>
        </authorList>
    </citation>
    <scope>NUCLEOTIDE SEQUENCE [LARGE SCALE GENOMIC DNA]</scope>
    <source>
        <strain evidence="4">DT28</strain>
    </source>
</reference>
<dbReference type="SUPFAM" id="SSF55298">
    <property type="entry name" value="YjgF-like"/>
    <property type="match status" value="1"/>
</dbReference>
<dbReference type="Gene3D" id="1.20.58.520">
    <property type="entry name" value="Amidohydrolase"/>
    <property type="match status" value="1"/>
</dbReference>
<dbReference type="Gene3D" id="3.40.50.10910">
    <property type="entry name" value="Amidohydrolase"/>
    <property type="match status" value="1"/>
</dbReference>
<evidence type="ECO:0000256" key="1">
    <source>
        <dbReference type="SAM" id="SignalP"/>
    </source>
</evidence>
<protein>
    <submittedName>
        <fullName evidence="3">Amidohydrolase family protein</fullName>
    </submittedName>
</protein>
<dbReference type="InterPro" id="IPR035959">
    <property type="entry name" value="RutC-like_sf"/>
</dbReference>
<dbReference type="Gene3D" id="3.30.1330.40">
    <property type="entry name" value="RutC-like"/>
    <property type="match status" value="1"/>
</dbReference>
<feature type="signal peptide" evidence="1">
    <location>
        <begin position="1"/>
        <end position="20"/>
    </location>
</feature>
<dbReference type="SUPFAM" id="SSF51556">
    <property type="entry name" value="Metallo-dependent hydrolases"/>
    <property type="match status" value="1"/>
</dbReference>
<dbReference type="PANTHER" id="PTHR43135">
    <property type="entry name" value="ALPHA-D-RIBOSE 1-METHYLPHOSPHONATE 5-TRIPHOSPHATE DIPHOSPHATASE"/>
    <property type="match status" value="1"/>
</dbReference>
<comment type="caution">
    <text evidence="3">The sequence shown here is derived from an EMBL/GenBank/DDBJ whole genome shotgun (WGS) entry which is preliminary data.</text>
</comment>
<evidence type="ECO:0000313" key="4">
    <source>
        <dbReference type="Proteomes" id="UP001595962"/>
    </source>
</evidence>
<evidence type="ECO:0000259" key="2">
    <source>
        <dbReference type="Pfam" id="PF01979"/>
    </source>
</evidence>
<feature type="domain" description="Amidohydrolase-related" evidence="2">
    <location>
        <begin position="75"/>
        <end position="427"/>
    </location>
</feature>
<dbReference type="RefSeq" id="WP_377335311.1">
    <property type="nucleotide sequence ID" value="NZ_JBHSGB010000014.1"/>
</dbReference>
<name>A0ABV9JPZ5_9GAMM</name>